<dbReference type="OrthoDB" id="442503at2759"/>
<dbReference type="WBParaSite" id="SBAD_0001213301-mRNA-1">
    <property type="protein sequence ID" value="SBAD_0001213301-mRNA-1"/>
    <property type="gene ID" value="SBAD_0001213301"/>
</dbReference>
<dbReference type="EMBL" id="UZAM01016289">
    <property type="protein sequence ID" value="VDP42591.1"/>
    <property type="molecule type" value="Genomic_DNA"/>
</dbReference>
<reference evidence="4" key="1">
    <citation type="submission" date="2016-06" db="UniProtKB">
        <authorList>
            <consortium name="WormBaseParasite"/>
        </authorList>
    </citation>
    <scope>IDENTIFICATION</scope>
</reference>
<name>A0A183J793_9BILA</name>
<dbReference type="InterPro" id="IPR036734">
    <property type="entry name" value="Neur_chan_lig-bd_sf"/>
</dbReference>
<evidence type="ECO:0000259" key="1">
    <source>
        <dbReference type="Pfam" id="PF02931"/>
    </source>
</evidence>
<dbReference type="InterPro" id="IPR006202">
    <property type="entry name" value="Neur_chan_lig-bd"/>
</dbReference>
<dbReference type="GO" id="GO:0005230">
    <property type="term" value="F:extracellular ligand-gated monoatomic ion channel activity"/>
    <property type="evidence" value="ECO:0007669"/>
    <property type="project" value="InterPro"/>
</dbReference>
<dbReference type="Gene3D" id="2.70.170.10">
    <property type="entry name" value="Neurotransmitter-gated ion-channel ligand-binding domain"/>
    <property type="match status" value="1"/>
</dbReference>
<evidence type="ECO:0000313" key="2">
    <source>
        <dbReference type="EMBL" id="VDP42591.1"/>
    </source>
</evidence>
<gene>
    <name evidence="2" type="ORF">SBAD_LOCUS11741</name>
</gene>
<dbReference type="GO" id="GO:0016020">
    <property type="term" value="C:membrane"/>
    <property type="evidence" value="ECO:0007669"/>
    <property type="project" value="InterPro"/>
</dbReference>
<dbReference type="Proteomes" id="UP000270296">
    <property type="component" value="Unassembled WGS sequence"/>
</dbReference>
<evidence type="ECO:0000313" key="4">
    <source>
        <dbReference type="WBParaSite" id="SBAD_0001213301-mRNA-1"/>
    </source>
</evidence>
<dbReference type="Pfam" id="PF02931">
    <property type="entry name" value="Neur_chan_LBD"/>
    <property type="match status" value="1"/>
</dbReference>
<protein>
    <submittedName>
        <fullName evidence="4">Neur_chan_LBD domain-containing protein</fullName>
    </submittedName>
</protein>
<dbReference type="SUPFAM" id="SSF63712">
    <property type="entry name" value="Nicotinic receptor ligand binding domain-like"/>
    <property type="match status" value="1"/>
</dbReference>
<accession>A0A183J793</accession>
<evidence type="ECO:0000313" key="3">
    <source>
        <dbReference type="Proteomes" id="UP000270296"/>
    </source>
</evidence>
<reference evidence="2 3" key="2">
    <citation type="submission" date="2018-11" db="EMBL/GenBank/DDBJ databases">
        <authorList>
            <consortium name="Pathogen Informatics"/>
        </authorList>
    </citation>
    <scope>NUCLEOTIDE SEQUENCE [LARGE SCALE GENOMIC DNA]</scope>
</reference>
<proteinExistence type="predicted"/>
<organism evidence="4">
    <name type="scientific">Soboliphyme baturini</name>
    <dbReference type="NCBI Taxonomy" id="241478"/>
    <lineage>
        <taxon>Eukaryota</taxon>
        <taxon>Metazoa</taxon>
        <taxon>Ecdysozoa</taxon>
        <taxon>Nematoda</taxon>
        <taxon>Enoplea</taxon>
        <taxon>Dorylaimia</taxon>
        <taxon>Dioctophymatida</taxon>
        <taxon>Dioctophymatoidea</taxon>
        <taxon>Soboliphymatidae</taxon>
        <taxon>Soboliphyme</taxon>
    </lineage>
</organism>
<sequence>MRGPGIEIPTFLILTPSDQSQQIWMPDTFFQNEKEARKHMIDKPNIMIRIYADGNILYSVR</sequence>
<keyword evidence="3" id="KW-1185">Reference proteome</keyword>
<feature type="domain" description="Neurotransmitter-gated ion-channel ligand-binding" evidence="1">
    <location>
        <begin position="19"/>
        <end position="61"/>
    </location>
</feature>
<dbReference type="AlphaFoldDB" id="A0A183J793"/>